<accession>E9H316</accession>
<sequence length="191" mass="21461">MSYHSQGRHAQTKVNYTNFTIYNRRKEIFEFYEPHVQGRPLIEAEKHEAENTPKTLLEMHPAIQNSLPSNASVMADILATIHEHHAEDNSRELLTSNVLIHHSDAPHEDFVGKSPNGHCCGSISITSHHLATPHLFIPIECLGIVRSTDTRLRAGRYNGSQDHNASTSLQKKRPSFQETPSSIIIIKSISV</sequence>
<name>E9H316_DAPPU</name>
<reference evidence="2 3" key="1">
    <citation type="journal article" date="2011" name="Science">
        <title>The ecoresponsive genome of Daphnia pulex.</title>
        <authorList>
            <person name="Colbourne J.K."/>
            <person name="Pfrender M.E."/>
            <person name="Gilbert D."/>
            <person name="Thomas W.K."/>
            <person name="Tucker A."/>
            <person name="Oakley T.H."/>
            <person name="Tokishita S."/>
            <person name="Aerts A."/>
            <person name="Arnold G.J."/>
            <person name="Basu M.K."/>
            <person name="Bauer D.J."/>
            <person name="Caceres C.E."/>
            <person name="Carmel L."/>
            <person name="Casola C."/>
            <person name="Choi J.H."/>
            <person name="Detter J.C."/>
            <person name="Dong Q."/>
            <person name="Dusheyko S."/>
            <person name="Eads B.D."/>
            <person name="Frohlich T."/>
            <person name="Geiler-Samerotte K.A."/>
            <person name="Gerlach D."/>
            <person name="Hatcher P."/>
            <person name="Jogdeo S."/>
            <person name="Krijgsveld J."/>
            <person name="Kriventseva E.V."/>
            <person name="Kultz D."/>
            <person name="Laforsch C."/>
            <person name="Lindquist E."/>
            <person name="Lopez J."/>
            <person name="Manak J.R."/>
            <person name="Muller J."/>
            <person name="Pangilinan J."/>
            <person name="Patwardhan R.P."/>
            <person name="Pitluck S."/>
            <person name="Pritham E.J."/>
            <person name="Rechtsteiner A."/>
            <person name="Rho M."/>
            <person name="Rogozin I.B."/>
            <person name="Sakarya O."/>
            <person name="Salamov A."/>
            <person name="Schaack S."/>
            <person name="Shapiro H."/>
            <person name="Shiga Y."/>
            <person name="Skalitzky C."/>
            <person name="Smith Z."/>
            <person name="Souvorov A."/>
            <person name="Sung W."/>
            <person name="Tang Z."/>
            <person name="Tsuchiya D."/>
            <person name="Tu H."/>
            <person name="Vos H."/>
            <person name="Wang M."/>
            <person name="Wolf Y.I."/>
            <person name="Yamagata H."/>
            <person name="Yamada T."/>
            <person name="Ye Y."/>
            <person name="Shaw J.R."/>
            <person name="Andrews J."/>
            <person name="Crease T.J."/>
            <person name="Tang H."/>
            <person name="Lucas S.M."/>
            <person name="Robertson H.M."/>
            <person name="Bork P."/>
            <person name="Koonin E.V."/>
            <person name="Zdobnov E.M."/>
            <person name="Grigoriev I.V."/>
            <person name="Lynch M."/>
            <person name="Boore J.L."/>
        </authorList>
    </citation>
    <scope>NUCLEOTIDE SEQUENCE [LARGE SCALE GENOMIC DNA]</scope>
</reference>
<keyword evidence="3" id="KW-1185">Reference proteome</keyword>
<feature type="compositionally biased region" description="Polar residues" evidence="1">
    <location>
        <begin position="158"/>
        <end position="169"/>
    </location>
</feature>
<dbReference type="EMBL" id="GL732587">
    <property type="protein sequence ID" value="EFX73880.1"/>
    <property type="molecule type" value="Genomic_DNA"/>
</dbReference>
<organism evidence="2 3">
    <name type="scientific">Daphnia pulex</name>
    <name type="common">Water flea</name>
    <dbReference type="NCBI Taxonomy" id="6669"/>
    <lineage>
        <taxon>Eukaryota</taxon>
        <taxon>Metazoa</taxon>
        <taxon>Ecdysozoa</taxon>
        <taxon>Arthropoda</taxon>
        <taxon>Crustacea</taxon>
        <taxon>Branchiopoda</taxon>
        <taxon>Diplostraca</taxon>
        <taxon>Cladocera</taxon>
        <taxon>Anomopoda</taxon>
        <taxon>Daphniidae</taxon>
        <taxon>Daphnia</taxon>
    </lineage>
</organism>
<dbReference type="HOGENOM" id="CLU_1422832_0_0_1"/>
<evidence type="ECO:0000313" key="3">
    <source>
        <dbReference type="Proteomes" id="UP000000305"/>
    </source>
</evidence>
<feature type="region of interest" description="Disordered" evidence="1">
    <location>
        <begin position="155"/>
        <end position="176"/>
    </location>
</feature>
<protein>
    <submittedName>
        <fullName evidence="2">Uncharacterized protein</fullName>
    </submittedName>
</protein>
<dbReference type="KEGG" id="dpx:DAPPUDRAFT_252582"/>
<gene>
    <name evidence="2" type="ORF">DAPPUDRAFT_252582</name>
</gene>
<dbReference type="InParanoid" id="E9H316"/>
<dbReference type="PhylomeDB" id="E9H316"/>
<evidence type="ECO:0000313" key="2">
    <source>
        <dbReference type="EMBL" id="EFX73880.1"/>
    </source>
</evidence>
<dbReference type="Proteomes" id="UP000000305">
    <property type="component" value="Unassembled WGS sequence"/>
</dbReference>
<evidence type="ECO:0000256" key="1">
    <source>
        <dbReference type="SAM" id="MobiDB-lite"/>
    </source>
</evidence>
<proteinExistence type="predicted"/>
<dbReference type="AlphaFoldDB" id="E9H316"/>